<name>A0ABM7LIS3_9PSED</name>
<evidence type="ECO:0000256" key="1">
    <source>
        <dbReference type="SAM" id="MobiDB-lite"/>
    </source>
</evidence>
<proteinExistence type="predicted"/>
<reference evidence="2" key="1">
    <citation type="submission" date="2020-05" db="EMBL/GenBank/DDBJ databases">
        <title>Complete genome sequence of Pseudomonas sp. Sm006.</title>
        <authorList>
            <person name="Takeuchi K."/>
            <person name="Someya N."/>
        </authorList>
    </citation>
    <scope>NUCLEOTIDE SEQUENCE</scope>
    <source>
        <strain evidence="2">Sm006</strain>
    </source>
</reference>
<gene>
    <name evidence="2" type="ORF">PSm6_59060</name>
</gene>
<organism evidence="2 3">
    <name type="scientific">Pseudomonas solani</name>
    <dbReference type="NCBI Taxonomy" id="2731552"/>
    <lineage>
        <taxon>Bacteria</taxon>
        <taxon>Pseudomonadati</taxon>
        <taxon>Pseudomonadota</taxon>
        <taxon>Gammaproteobacteria</taxon>
        <taxon>Pseudomonadales</taxon>
        <taxon>Pseudomonadaceae</taxon>
        <taxon>Pseudomonas</taxon>
    </lineage>
</organism>
<feature type="region of interest" description="Disordered" evidence="1">
    <location>
        <begin position="290"/>
        <end position="315"/>
    </location>
</feature>
<evidence type="ECO:0000313" key="3">
    <source>
        <dbReference type="Proteomes" id="UP001064896"/>
    </source>
</evidence>
<dbReference type="Proteomes" id="UP001064896">
    <property type="component" value="Chromosome"/>
</dbReference>
<evidence type="ECO:0000313" key="2">
    <source>
        <dbReference type="EMBL" id="BCD89499.1"/>
    </source>
</evidence>
<protein>
    <submittedName>
        <fullName evidence="2">Uncharacterized protein</fullName>
    </submittedName>
</protein>
<dbReference type="EMBL" id="AP023081">
    <property type="protein sequence ID" value="BCD89499.1"/>
    <property type="molecule type" value="Genomic_DNA"/>
</dbReference>
<keyword evidence="3" id="KW-1185">Reference proteome</keyword>
<sequence length="683" mass="68659">MGGGSFRRGGDLRQAQLEGRAAVLGVLHAEAATGGGGEAGGQGEAKAQAVFAGLGGEEGFEQVLAHGRGDAGAVVAHAEDVGAVLVVAVEPELAVGLPAHGVKGVGDEVDQDLLQAGLVDGQAGIGEGAVQGQRGVFQARVEDEQRRVHGLAQAGLAMVVGAPGEGAQAGGDAAHAIDQLVDGGEVGAGHVQRAALEEAHGVAGEGAQGGQGLVEFVGDAGGHLPDHRQLAGLDQSVLGLAQVLLGLPAFADLAHQALVAGAQVLGAFGDLAFQFVVGLEQRLAGGEAGGEHLAPLVPGDGEEGQQGQAGGGQQAVDDGLAAQVGQGREQAEVPGGVAERPALRQVGDLLLAAVGQGRGEAEGFQAVAQVLARTRLPFVERPPVVLQAAGQALLVFGGERADGLHAQDRVAGEDDDAVLVADEGLQTGLFPALLQRLEFHLDHRDADDAAFVAQAVGQVVAGLARGAADAVEAPGLALHRLLEVGAEGQVFTQEAVGVAPVAGGQHAAVGVEEEDGAVAAEAVEPFEVVVDQVAPVGRGVEQQVADAGFQLQQAGQVGVAVDFALHGAGVEFQLAFAVLAQGADAGELAEVVADPADAEHGQDQQQGQREVAEQARFHGQCGRHGAEAGGRALHHKWSGPCQSVRGAERRVGRRGPSPRWRGARCINVAGSWRGTAGRVRSAG</sequence>
<accession>A0ABM7LIS3</accession>